<keyword evidence="2" id="KW-1185">Reference proteome</keyword>
<dbReference type="RefSeq" id="WP_148701805.1">
    <property type="nucleotide sequence ID" value="NZ_CP007174.1"/>
</dbReference>
<accession>A0A075MXQ6</accession>
<dbReference type="HOGENOM" id="CLU_890266_0_0_2"/>
<gene>
    <name evidence="1" type="ORF">NTE_03364</name>
</gene>
<evidence type="ECO:0000313" key="2">
    <source>
        <dbReference type="Proteomes" id="UP000028194"/>
    </source>
</evidence>
<dbReference type="AlphaFoldDB" id="A0A075MXQ6"/>
<dbReference type="EMBL" id="CP007174">
    <property type="protein sequence ID" value="AIF85392.1"/>
    <property type="molecule type" value="Genomic_DNA"/>
</dbReference>
<reference evidence="1 2" key="1">
    <citation type="journal article" date="2014" name="PLoS ONE">
        <title>Genome Sequence of Candidatus Nitrososphaera evergladensis from Group I.1b Enriched from Everglades Soil Reveals Novel Genomic Features of the Ammonia-Oxidizing Archaea.</title>
        <authorList>
            <person name="Zhalnina K.V."/>
            <person name="Dias R."/>
            <person name="Leonard M.T."/>
            <person name="Dorr de Quadros P."/>
            <person name="Camargo F.A."/>
            <person name="Drew J.C."/>
            <person name="Farmerie W.G."/>
            <person name="Daroub S.H."/>
            <person name="Triplett E.W."/>
        </authorList>
    </citation>
    <scope>NUCLEOTIDE SEQUENCE [LARGE SCALE GENOMIC DNA]</scope>
    <source>
        <strain evidence="1 2">SR1</strain>
    </source>
</reference>
<sequence>MSTENAKNTIPTASESTTNVATMAAKTNVGWYELRPFFEPADNKYPDMHEIIKRIKEFSFFLVRPSKADGVMQLYMHIPDASDAKVAQSALRNALMEPTPRKAFSASMVVYLKMRRHYAIPIAHELVPSLVYATMEKIGRPCFVAVTAKYHDESYQISQFAEKNLYDKPPVWRDILGMFITSFGSDSEKRNLKKHTAPEKLMLAELAKEKQQLRHFHCSIAIGSEEIGAARSIMKVLSESEGFALSSMVRDSVYRMEVVKKPVFFASHFCVLSDIELANIISLPDNPRIYRFNISRKETYTSGPSQAATGEP</sequence>
<protein>
    <submittedName>
        <fullName evidence="1">Uncharacterized protein</fullName>
    </submittedName>
</protein>
<evidence type="ECO:0000313" key="1">
    <source>
        <dbReference type="EMBL" id="AIF85392.1"/>
    </source>
</evidence>
<dbReference type="KEGG" id="nev:NTE_03364"/>
<dbReference type="OrthoDB" id="387105at2157"/>
<name>A0A075MXQ6_9ARCH</name>
<proteinExistence type="predicted"/>
<organism evidence="1 2">
    <name type="scientific">Candidatus Nitrososphaera evergladensis SR1</name>
    <dbReference type="NCBI Taxonomy" id="1459636"/>
    <lineage>
        <taxon>Archaea</taxon>
        <taxon>Nitrososphaerota</taxon>
        <taxon>Nitrososphaeria</taxon>
        <taxon>Nitrososphaerales</taxon>
        <taxon>Nitrososphaeraceae</taxon>
        <taxon>Nitrososphaera</taxon>
    </lineage>
</organism>
<dbReference type="GeneID" id="41599010"/>
<dbReference type="Proteomes" id="UP000028194">
    <property type="component" value="Chromosome"/>
</dbReference>